<accession>A0AB34GZ56</accession>
<gene>
    <name evidence="1" type="ORF">J1605_006746</name>
</gene>
<dbReference type="EMBL" id="JAIQCJ010002005">
    <property type="protein sequence ID" value="KAJ8785786.1"/>
    <property type="molecule type" value="Genomic_DNA"/>
</dbReference>
<sequence>MLRASSKQSGWLRLQGLGQGWKELRPANIYHSRALAKALTIPKLNPQTKAPGPDQPTPSSCLLHLAGGESGLLQVPPSAYRAR</sequence>
<organism evidence="1 2">
    <name type="scientific">Eschrichtius robustus</name>
    <name type="common">California gray whale</name>
    <name type="synonym">Eschrichtius gibbosus</name>
    <dbReference type="NCBI Taxonomy" id="9764"/>
    <lineage>
        <taxon>Eukaryota</taxon>
        <taxon>Metazoa</taxon>
        <taxon>Chordata</taxon>
        <taxon>Craniata</taxon>
        <taxon>Vertebrata</taxon>
        <taxon>Euteleostomi</taxon>
        <taxon>Mammalia</taxon>
        <taxon>Eutheria</taxon>
        <taxon>Laurasiatheria</taxon>
        <taxon>Artiodactyla</taxon>
        <taxon>Whippomorpha</taxon>
        <taxon>Cetacea</taxon>
        <taxon>Mysticeti</taxon>
        <taxon>Eschrichtiidae</taxon>
        <taxon>Eschrichtius</taxon>
    </lineage>
</organism>
<comment type="caution">
    <text evidence="1">The sequence shown here is derived from an EMBL/GenBank/DDBJ whole genome shotgun (WGS) entry which is preliminary data.</text>
</comment>
<dbReference type="AlphaFoldDB" id="A0AB34GZ56"/>
<evidence type="ECO:0000313" key="1">
    <source>
        <dbReference type="EMBL" id="KAJ8785786.1"/>
    </source>
</evidence>
<protein>
    <submittedName>
        <fullName evidence="1">Uncharacterized protein</fullName>
    </submittedName>
</protein>
<proteinExistence type="predicted"/>
<keyword evidence="2" id="KW-1185">Reference proteome</keyword>
<dbReference type="Proteomes" id="UP001159641">
    <property type="component" value="Unassembled WGS sequence"/>
</dbReference>
<name>A0AB34GZ56_ESCRO</name>
<evidence type="ECO:0000313" key="2">
    <source>
        <dbReference type="Proteomes" id="UP001159641"/>
    </source>
</evidence>
<reference evidence="1 2" key="1">
    <citation type="submission" date="2022-11" db="EMBL/GenBank/DDBJ databases">
        <title>Whole genome sequence of Eschrichtius robustus ER-17-0199.</title>
        <authorList>
            <person name="Bruniche-Olsen A."/>
            <person name="Black A.N."/>
            <person name="Fields C.J."/>
            <person name="Walden K."/>
            <person name="Dewoody J.A."/>
        </authorList>
    </citation>
    <scope>NUCLEOTIDE SEQUENCE [LARGE SCALE GENOMIC DNA]</scope>
    <source>
        <strain evidence="1">ER-17-0199</strain>
        <tissue evidence="1">Blubber</tissue>
    </source>
</reference>